<dbReference type="PANTHER" id="PTHR43047:SF63">
    <property type="entry name" value="HISTIDINE KINASE"/>
    <property type="match status" value="1"/>
</dbReference>
<dbReference type="PROSITE" id="PS50113">
    <property type="entry name" value="PAC"/>
    <property type="match status" value="1"/>
</dbReference>
<dbReference type="InterPro" id="IPR003594">
    <property type="entry name" value="HATPase_dom"/>
</dbReference>
<dbReference type="InterPro" id="IPR035965">
    <property type="entry name" value="PAS-like_dom_sf"/>
</dbReference>
<evidence type="ECO:0000256" key="7">
    <source>
        <dbReference type="PROSITE-ProRule" id="PRU00169"/>
    </source>
</evidence>
<dbReference type="InterPro" id="IPR000700">
    <property type="entry name" value="PAS-assoc_C"/>
</dbReference>
<dbReference type="SUPFAM" id="SSF47384">
    <property type="entry name" value="Homodimeric domain of signal transducing histidine kinase"/>
    <property type="match status" value="1"/>
</dbReference>
<dbReference type="SMART" id="SM00091">
    <property type="entry name" value="PAS"/>
    <property type="match status" value="2"/>
</dbReference>
<dbReference type="InterPro" id="IPR005467">
    <property type="entry name" value="His_kinase_dom"/>
</dbReference>
<dbReference type="Gene3D" id="3.30.450.20">
    <property type="entry name" value="PAS domain"/>
    <property type="match status" value="1"/>
</dbReference>
<evidence type="ECO:0000313" key="12">
    <source>
        <dbReference type="EMBL" id="AUI67925.1"/>
    </source>
</evidence>
<feature type="domain" description="Histidine kinase" evidence="8">
    <location>
        <begin position="297"/>
        <end position="518"/>
    </location>
</feature>
<dbReference type="Pfam" id="PF13426">
    <property type="entry name" value="PAS_9"/>
    <property type="match status" value="1"/>
</dbReference>
<dbReference type="SUPFAM" id="SSF55874">
    <property type="entry name" value="ATPase domain of HSP90 chaperone/DNA topoisomerase II/histidine kinase"/>
    <property type="match status" value="1"/>
</dbReference>
<dbReference type="SUPFAM" id="SSF55785">
    <property type="entry name" value="PYP-like sensor domain (PAS domain)"/>
    <property type="match status" value="1"/>
</dbReference>
<dbReference type="GO" id="GO:0005886">
    <property type="term" value="C:plasma membrane"/>
    <property type="evidence" value="ECO:0007669"/>
    <property type="project" value="TreeGrafter"/>
</dbReference>
<dbReference type="FunFam" id="3.30.565.10:FF:000010">
    <property type="entry name" value="Sensor histidine kinase RcsC"/>
    <property type="match status" value="1"/>
</dbReference>
<dbReference type="EC" id="2.7.13.3" evidence="2"/>
<dbReference type="SMART" id="SM00387">
    <property type="entry name" value="HATPase_c"/>
    <property type="match status" value="1"/>
</dbReference>
<dbReference type="Gene3D" id="3.40.50.2300">
    <property type="match status" value="1"/>
</dbReference>
<dbReference type="CDD" id="cd00082">
    <property type="entry name" value="HisKA"/>
    <property type="match status" value="1"/>
</dbReference>
<evidence type="ECO:0000256" key="1">
    <source>
        <dbReference type="ARBA" id="ARBA00000085"/>
    </source>
</evidence>
<dbReference type="Pfam" id="PF02518">
    <property type="entry name" value="HATPase_c"/>
    <property type="match status" value="1"/>
</dbReference>
<keyword evidence="6" id="KW-0902">Two-component regulatory system</keyword>
<feature type="domain" description="PAC" evidence="11">
    <location>
        <begin position="220"/>
        <end position="272"/>
    </location>
</feature>
<dbReference type="PANTHER" id="PTHR43047">
    <property type="entry name" value="TWO-COMPONENT HISTIDINE PROTEIN KINASE"/>
    <property type="match status" value="1"/>
</dbReference>
<dbReference type="FunFam" id="1.10.287.130:FF:000145">
    <property type="entry name" value="Sensory transduction histidine kinase"/>
    <property type="match status" value="1"/>
</dbReference>
<dbReference type="InterPro" id="IPR036890">
    <property type="entry name" value="HATPase_C_sf"/>
</dbReference>
<evidence type="ECO:0000256" key="6">
    <source>
        <dbReference type="ARBA" id="ARBA00023012"/>
    </source>
</evidence>
<dbReference type="RefSeq" id="WP_062148340.1">
    <property type="nucleotide sequence ID" value="NZ_CP012373.2"/>
</dbReference>
<feature type="modified residue" description="4-aspartylphosphate" evidence="7">
    <location>
        <position position="599"/>
    </location>
</feature>
<dbReference type="CDD" id="cd16922">
    <property type="entry name" value="HATPase_EvgS-ArcB-TorS-like"/>
    <property type="match status" value="1"/>
</dbReference>
<feature type="domain" description="Response regulatory" evidence="9">
    <location>
        <begin position="550"/>
        <end position="666"/>
    </location>
</feature>
<evidence type="ECO:0000259" key="9">
    <source>
        <dbReference type="PROSITE" id="PS50110"/>
    </source>
</evidence>
<dbReference type="InterPro" id="IPR036097">
    <property type="entry name" value="HisK_dim/P_sf"/>
</dbReference>
<accession>A0A2N9YBS2</accession>
<dbReference type="InterPro" id="IPR001610">
    <property type="entry name" value="PAC"/>
</dbReference>
<evidence type="ECO:0000259" key="11">
    <source>
        <dbReference type="PROSITE" id="PS50113"/>
    </source>
</evidence>
<keyword evidence="3 7" id="KW-0597">Phosphoprotein</keyword>
<dbReference type="AlphaFoldDB" id="A0A2N9YBS2"/>
<dbReference type="InterPro" id="IPR003661">
    <property type="entry name" value="HisK_dim/P_dom"/>
</dbReference>
<evidence type="ECO:0000256" key="2">
    <source>
        <dbReference type="ARBA" id="ARBA00012438"/>
    </source>
</evidence>
<feature type="domain" description="PAS" evidence="10">
    <location>
        <begin position="148"/>
        <end position="218"/>
    </location>
</feature>
<dbReference type="PROSITE" id="PS50109">
    <property type="entry name" value="HIS_KIN"/>
    <property type="match status" value="1"/>
</dbReference>
<dbReference type="PROSITE" id="PS50110">
    <property type="entry name" value="RESPONSE_REGULATORY"/>
    <property type="match status" value="1"/>
</dbReference>
<evidence type="ECO:0000256" key="4">
    <source>
        <dbReference type="ARBA" id="ARBA00022679"/>
    </source>
</evidence>
<dbReference type="CDD" id="cd00130">
    <property type="entry name" value="PAS"/>
    <property type="match status" value="1"/>
</dbReference>
<reference evidence="13" key="1">
    <citation type="submission" date="2016-12" db="EMBL/GenBank/DDBJ databases">
        <title>Complete Genome Sequence of Beggiatoa leptomitiformis D-401.</title>
        <authorList>
            <person name="Fomenkov A."/>
            <person name="Vincze T."/>
            <person name="Grabovich M."/>
            <person name="Anton B.P."/>
            <person name="Dubinina G."/>
            <person name="Orlova M."/>
            <person name="Belousova E."/>
            <person name="Roberts R.J."/>
        </authorList>
    </citation>
    <scope>NUCLEOTIDE SEQUENCE [LARGE SCALE GENOMIC DNA]</scope>
    <source>
        <strain evidence="13">D-401</strain>
    </source>
</reference>
<evidence type="ECO:0000313" key="13">
    <source>
        <dbReference type="Proteomes" id="UP000234271"/>
    </source>
</evidence>
<dbReference type="InterPro" id="IPR001789">
    <property type="entry name" value="Sig_transdc_resp-reg_receiver"/>
</dbReference>
<dbReference type="Gene3D" id="1.10.287.130">
    <property type="match status" value="1"/>
</dbReference>
<organism evidence="12 13">
    <name type="scientific">Beggiatoa leptomitoformis</name>
    <dbReference type="NCBI Taxonomy" id="288004"/>
    <lineage>
        <taxon>Bacteria</taxon>
        <taxon>Pseudomonadati</taxon>
        <taxon>Pseudomonadota</taxon>
        <taxon>Gammaproteobacteria</taxon>
        <taxon>Thiotrichales</taxon>
        <taxon>Thiotrichaceae</taxon>
        <taxon>Beggiatoa</taxon>
    </lineage>
</organism>
<evidence type="ECO:0000259" key="10">
    <source>
        <dbReference type="PROSITE" id="PS50112"/>
    </source>
</evidence>
<evidence type="ECO:0000256" key="3">
    <source>
        <dbReference type="ARBA" id="ARBA00022553"/>
    </source>
</evidence>
<sequence length="672" mass="75827">MLSRRILNIPALTAHLLEKQRIGYALLDTQFIIQACNLVFANFINKEESLLVDHSLLSLLPNLETERHKMLEVANHQRTEWHIKRFVGTHIQGYLDITITSGQPFGADLLLTLTNTFPGSLRSPLQFDHAAQPLLAKYQQTEKALRKSEKRFREIVEISPAGIVLTSEDGNFIKVNQAFCTMLNYTEAELLGKNGVEFTYKDDVEKQLMIHQQPLTDKPRYFEKRYITKDGEIIWGSIVTKAVKDEQGKMQYRLGIIIDITARKQMEESLRQRSEELEALNIALESAVHLKDEFLANMSHELRTPLNSILGLAESLQEGIFGSLNEKQLHYLQVILNSGQHLLSLINDVLDISKIETGLFELQRNTIVVENICQISLQIIRQQAHKKQLHISFYRDPQVRFVYADERRLKQMLINLLTNAVKFTPEGGKIGLEVLGDEQQQTITFAVWDTGIGVKKAQLNRLFKPFIQLDASLNRQYEGTGLGLAMVARLAALHDGNVAVESEEGKGSRFSFSLHWDSTTTNLISPPAVTSALPSHSKTLPSSEVNQLTTILLADDNSNNVLVMAEYLSSHGYQVIIARNGIEALEKAEKYHPSLILMDIQMPDMDGITAIRCLRQQNDFVNTPIIATTALAMSGDKERCLVAGATLYLSKPMTLKNLHEAIKQLLDFNHQL</sequence>
<dbReference type="Gene3D" id="3.30.565.10">
    <property type="entry name" value="Histidine kinase-like ATPase, C-terminal domain"/>
    <property type="match status" value="1"/>
</dbReference>
<dbReference type="GO" id="GO:0000155">
    <property type="term" value="F:phosphorelay sensor kinase activity"/>
    <property type="evidence" value="ECO:0007669"/>
    <property type="project" value="InterPro"/>
</dbReference>
<dbReference type="PRINTS" id="PR00344">
    <property type="entry name" value="BCTRLSENSOR"/>
</dbReference>
<dbReference type="InterPro" id="IPR000014">
    <property type="entry name" value="PAS"/>
</dbReference>
<dbReference type="Pfam" id="PF00512">
    <property type="entry name" value="HisKA"/>
    <property type="match status" value="1"/>
</dbReference>
<protein>
    <recommendedName>
        <fullName evidence="2">histidine kinase</fullName>
        <ecNumber evidence="2">2.7.13.3</ecNumber>
    </recommendedName>
</protein>
<keyword evidence="4" id="KW-0808">Transferase</keyword>
<dbReference type="GO" id="GO:0009927">
    <property type="term" value="F:histidine phosphotransfer kinase activity"/>
    <property type="evidence" value="ECO:0007669"/>
    <property type="project" value="TreeGrafter"/>
</dbReference>
<dbReference type="OrthoDB" id="9792854at2"/>
<gene>
    <name evidence="12" type="ORF">BLE401_03875</name>
</gene>
<dbReference type="SMART" id="SM00086">
    <property type="entry name" value="PAC"/>
    <property type="match status" value="1"/>
</dbReference>
<dbReference type="SUPFAM" id="SSF52172">
    <property type="entry name" value="CheY-like"/>
    <property type="match status" value="1"/>
</dbReference>
<dbReference type="NCBIfam" id="TIGR00229">
    <property type="entry name" value="sensory_box"/>
    <property type="match status" value="1"/>
</dbReference>
<dbReference type="Pfam" id="PF00072">
    <property type="entry name" value="Response_reg"/>
    <property type="match status" value="1"/>
</dbReference>
<name>A0A2N9YBS2_9GAMM</name>
<proteinExistence type="predicted"/>
<evidence type="ECO:0000256" key="5">
    <source>
        <dbReference type="ARBA" id="ARBA00022777"/>
    </source>
</evidence>
<dbReference type="InterPro" id="IPR011006">
    <property type="entry name" value="CheY-like_superfamily"/>
</dbReference>
<dbReference type="EMBL" id="CP018889">
    <property type="protein sequence ID" value="AUI67925.1"/>
    <property type="molecule type" value="Genomic_DNA"/>
</dbReference>
<dbReference type="SMART" id="SM00448">
    <property type="entry name" value="REC"/>
    <property type="match status" value="1"/>
</dbReference>
<comment type="catalytic activity">
    <reaction evidence="1">
        <text>ATP + protein L-histidine = ADP + protein N-phospho-L-histidine.</text>
        <dbReference type="EC" id="2.7.13.3"/>
    </reaction>
</comment>
<dbReference type="InterPro" id="IPR004358">
    <property type="entry name" value="Sig_transdc_His_kin-like_C"/>
</dbReference>
<dbReference type="SMART" id="SM00388">
    <property type="entry name" value="HisKA"/>
    <property type="match status" value="1"/>
</dbReference>
<evidence type="ECO:0000259" key="8">
    <source>
        <dbReference type="PROSITE" id="PS50109"/>
    </source>
</evidence>
<dbReference type="Proteomes" id="UP000234271">
    <property type="component" value="Chromosome"/>
</dbReference>
<keyword evidence="13" id="KW-1185">Reference proteome</keyword>
<dbReference type="PROSITE" id="PS50112">
    <property type="entry name" value="PAS"/>
    <property type="match status" value="1"/>
</dbReference>
<keyword evidence="5" id="KW-0418">Kinase</keyword>